<organism evidence="2 3">
    <name type="scientific">Ascobolus immersus RN42</name>
    <dbReference type="NCBI Taxonomy" id="1160509"/>
    <lineage>
        <taxon>Eukaryota</taxon>
        <taxon>Fungi</taxon>
        <taxon>Dikarya</taxon>
        <taxon>Ascomycota</taxon>
        <taxon>Pezizomycotina</taxon>
        <taxon>Pezizomycetes</taxon>
        <taxon>Pezizales</taxon>
        <taxon>Ascobolaceae</taxon>
        <taxon>Ascobolus</taxon>
    </lineage>
</organism>
<keyword evidence="3" id="KW-1185">Reference proteome</keyword>
<evidence type="ECO:0000256" key="1">
    <source>
        <dbReference type="SAM" id="MobiDB-lite"/>
    </source>
</evidence>
<protein>
    <submittedName>
        <fullName evidence="2">Uncharacterized protein</fullName>
    </submittedName>
</protein>
<evidence type="ECO:0000313" key="3">
    <source>
        <dbReference type="Proteomes" id="UP000275078"/>
    </source>
</evidence>
<sequence length="494" mass="54859">MDSTRDVIITSPSSNISFQLLFSSDSTKRQLRTVTEFRGAKPTTYLLAPATSQTQSSEELLRFQLLPVPKTPIESVSDDVYGFGFKIIVDGKDRGCITLEISSDDSSGTLKRKWTAPVPNSRLARNGLEFWAGAREPEEGSIKVVLFDLDEDGAQLDVDEGSLASVEVRYMADAVQGKSEEASMDPEADLYPQQPGSLESSIASLDFHIESEIDDAHRQSGGALDDSSLGRFTDDHCQRQREDTEDCFDESDDDFLGMGLFEDEGVEDGVDAQESFFGDFASAQPPKTGLDEFETEFDAPHWKESGHGSGMRNRAPHGARETQSTLSESTWKHVSKPPGPLRLQMPIPQPLQIQAITTQRGSSPLEEYSQLLLEEIIAVTPFDLRGLIFSRRSRRLLMRDVQETIAEAAQEAGEKAAICLKKAAHSVVGVRTLPHVIACAKQWQLPEECEEAEDIVWPENDDRLEASDSDEEFEVIDTDEILQLEEMYEEAELL</sequence>
<name>A0A3N4HXC1_ASCIM</name>
<evidence type="ECO:0000313" key="2">
    <source>
        <dbReference type="EMBL" id="RPA76621.1"/>
    </source>
</evidence>
<dbReference type="AlphaFoldDB" id="A0A3N4HXC1"/>
<gene>
    <name evidence="2" type="ORF">BJ508DRAFT_364959</name>
</gene>
<dbReference type="Proteomes" id="UP000275078">
    <property type="component" value="Unassembled WGS sequence"/>
</dbReference>
<feature type="region of interest" description="Disordered" evidence="1">
    <location>
        <begin position="301"/>
        <end position="345"/>
    </location>
</feature>
<accession>A0A3N4HXC1</accession>
<proteinExistence type="predicted"/>
<dbReference type="EMBL" id="ML119741">
    <property type="protein sequence ID" value="RPA76621.1"/>
    <property type="molecule type" value="Genomic_DNA"/>
</dbReference>
<reference evidence="2 3" key="1">
    <citation type="journal article" date="2018" name="Nat. Ecol. Evol.">
        <title>Pezizomycetes genomes reveal the molecular basis of ectomycorrhizal truffle lifestyle.</title>
        <authorList>
            <person name="Murat C."/>
            <person name="Payen T."/>
            <person name="Noel B."/>
            <person name="Kuo A."/>
            <person name="Morin E."/>
            <person name="Chen J."/>
            <person name="Kohler A."/>
            <person name="Krizsan K."/>
            <person name="Balestrini R."/>
            <person name="Da Silva C."/>
            <person name="Montanini B."/>
            <person name="Hainaut M."/>
            <person name="Levati E."/>
            <person name="Barry K.W."/>
            <person name="Belfiori B."/>
            <person name="Cichocki N."/>
            <person name="Clum A."/>
            <person name="Dockter R.B."/>
            <person name="Fauchery L."/>
            <person name="Guy J."/>
            <person name="Iotti M."/>
            <person name="Le Tacon F."/>
            <person name="Lindquist E.A."/>
            <person name="Lipzen A."/>
            <person name="Malagnac F."/>
            <person name="Mello A."/>
            <person name="Molinier V."/>
            <person name="Miyauchi S."/>
            <person name="Poulain J."/>
            <person name="Riccioni C."/>
            <person name="Rubini A."/>
            <person name="Sitrit Y."/>
            <person name="Splivallo R."/>
            <person name="Traeger S."/>
            <person name="Wang M."/>
            <person name="Zifcakova L."/>
            <person name="Wipf D."/>
            <person name="Zambonelli A."/>
            <person name="Paolocci F."/>
            <person name="Nowrousian M."/>
            <person name="Ottonello S."/>
            <person name="Baldrian P."/>
            <person name="Spatafora J.W."/>
            <person name="Henrissat B."/>
            <person name="Nagy L.G."/>
            <person name="Aury J.M."/>
            <person name="Wincker P."/>
            <person name="Grigoriev I.V."/>
            <person name="Bonfante P."/>
            <person name="Martin F.M."/>
        </authorList>
    </citation>
    <scope>NUCLEOTIDE SEQUENCE [LARGE SCALE GENOMIC DNA]</scope>
    <source>
        <strain evidence="2 3">RN42</strain>
    </source>
</reference>